<dbReference type="EMBL" id="HG740899">
    <property type="protein sequence ID" value="CDP20819.1"/>
    <property type="molecule type" value="Genomic_DNA"/>
</dbReference>
<dbReference type="Gramene" id="CDP20819">
    <property type="protein sequence ID" value="CDP20819"/>
    <property type="gene ID" value="GSCOC_T00007880001"/>
</dbReference>
<evidence type="ECO:0000313" key="2">
    <source>
        <dbReference type="Proteomes" id="UP000295252"/>
    </source>
</evidence>
<dbReference type="Proteomes" id="UP000295252">
    <property type="component" value="Unassembled WGS sequence"/>
</dbReference>
<organism evidence="1 2">
    <name type="scientific">Coffea canephora</name>
    <name type="common">Robusta coffee</name>
    <dbReference type="NCBI Taxonomy" id="49390"/>
    <lineage>
        <taxon>Eukaryota</taxon>
        <taxon>Viridiplantae</taxon>
        <taxon>Streptophyta</taxon>
        <taxon>Embryophyta</taxon>
        <taxon>Tracheophyta</taxon>
        <taxon>Spermatophyta</taxon>
        <taxon>Magnoliopsida</taxon>
        <taxon>eudicotyledons</taxon>
        <taxon>Gunneridae</taxon>
        <taxon>Pentapetalae</taxon>
        <taxon>asterids</taxon>
        <taxon>lamiids</taxon>
        <taxon>Gentianales</taxon>
        <taxon>Rubiaceae</taxon>
        <taxon>Ixoroideae</taxon>
        <taxon>Gardenieae complex</taxon>
        <taxon>Bertiereae - Coffeeae clade</taxon>
        <taxon>Coffeeae</taxon>
        <taxon>Coffea</taxon>
    </lineage>
</organism>
<sequence>MTTKSSPNFSFQNFTNTPLARHSRKVLIGLVFCFLTWMIQIQDGLGSSPLGFSLSLSQPR</sequence>
<gene>
    <name evidence="1" type="ORF">GSCOC_T00007880001</name>
</gene>
<evidence type="ECO:0000313" key="1">
    <source>
        <dbReference type="EMBL" id="CDP20819.1"/>
    </source>
</evidence>
<protein>
    <submittedName>
        <fullName evidence="1">DH200=94 genomic scaffold, scaffold_1815</fullName>
    </submittedName>
</protein>
<name>A0A068VJR9_COFCA</name>
<accession>A0A068VJR9</accession>
<proteinExistence type="predicted"/>
<dbReference type="AlphaFoldDB" id="A0A068VJR9"/>
<dbReference type="InParanoid" id="A0A068VJR9"/>
<reference evidence="2" key="1">
    <citation type="journal article" date="2014" name="Science">
        <title>The coffee genome provides insight into the convergent evolution of caffeine biosynthesis.</title>
        <authorList>
            <person name="Denoeud F."/>
            <person name="Carretero-Paulet L."/>
            <person name="Dereeper A."/>
            <person name="Droc G."/>
            <person name="Guyot R."/>
            <person name="Pietrella M."/>
            <person name="Zheng C."/>
            <person name="Alberti A."/>
            <person name="Anthony F."/>
            <person name="Aprea G."/>
            <person name="Aury J.M."/>
            <person name="Bento P."/>
            <person name="Bernard M."/>
            <person name="Bocs S."/>
            <person name="Campa C."/>
            <person name="Cenci A."/>
            <person name="Combes M.C."/>
            <person name="Crouzillat D."/>
            <person name="Da Silva C."/>
            <person name="Daddiego L."/>
            <person name="De Bellis F."/>
            <person name="Dussert S."/>
            <person name="Garsmeur O."/>
            <person name="Gayraud T."/>
            <person name="Guignon V."/>
            <person name="Jahn K."/>
            <person name="Jamilloux V."/>
            <person name="Joet T."/>
            <person name="Labadie K."/>
            <person name="Lan T."/>
            <person name="Leclercq J."/>
            <person name="Lepelley M."/>
            <person name="Leroy T."/>
            <person name="Li L.T."/>
            <person name="Librado P."/>
            <person name="Lopez L."/>
            <person name="Munoz A."/>
            <person name="Noel B."/>
            <person name="Pallavicini A."/>
            <person name="Perrotta G."/>
            <person name="Poncet V."/>
            <person name="Pot D."/>
            <person name="Priyono X."/>
            <person name="Rigoreau M."/>
            <person name="Rouard M."/>
            <person name="Rozas J."/>
            <person name="Tranchant-Dubreuil C."/>
            <person name="VanBuren R."/>
            <person name="Zhang Q."/>
            <person name="Andrade A.C."/>
            <person name="Argout X."/>
            <person name="Bertrand B."/>
            <person name="de Kochko A."/>
            <person name="Graziosi G."/>
            <person name="Henry R.J."/>
            <person name="Jayarama X."/>
            <person name="Ming R."/>
            <person name="Nagai C."/>
            <person name="Rounsley S."/>
            <person name="Sankoff D."/>
            <person name="Giuliano G."/>
            <person name="Albert V.A."/>
            <person name="Wincker P."/>
            <person name="Lashermes P."/>
        </authorList>
    </citation>
    <scope>NUCLEOTIDE SEQUENCE [LARGE SCALE GENOMIC DNA]</scope>
    <source>
        <strain evidence="2">cv. DH200-94</strain>
    </source>
</reference>
<keyword evidence="2" id="KW-1185">Reference proteome</keyword>